<dbReference type="NCBIfam" id="TIGR02916">
    <property type="entry name" value="PEP_his_kin"/>
    <property type="match status" value="1"/>
</dbReference>
<comment type="catalytic activity">
    <reaction evidence="1">
        <text>ATP + protein L-histidine = ADP + protein N-phospho-L-histidine.</text>
        <dbReference type="EC" id="2.7.13.3"/>
    </reaction>
</comment>
<feature type="transmembrane region" description="Helical" evidence="7">
    <location>
        <begin position="57"/>
        <end position="75"/>
    </location>
</feature>
<evidence type="ECO:0000256" key="3">
    <source>
        <dbReference type="ARBA" id="ARBA00022679"/>
    </source>
</evidence>
<feature type="domain" description="Histidine kinase" evidence="8">
    <location>
        <begin position="469"/>
        <end position="676"/>
    </location>
</feature>
<dbReference type="GO" id="GO:0004673">
    <property type="term" value="F:protein histidine kinase activity"/>
    <property type="evidence" value="ECO:0007669"/>
    <property type="project" value="UniProtKB-EC"/>
</dbReference>
<evidence type="ECO:0000256" key="1">
    <source>
        <dbReference type="ARBA" id="ARBA00000085"/>
    </source>
</evidence>
<keyword evidence="6" id="KW-0067">ATP-binding</keyword>
<keyword evidence="7" id="KW-1133">Transmembrane helix</keyword>
<evidence type="ECO:0000256" key="7">
    <source>
        <dbReference type="SAM" id="Phobius"/>
    </source>
</evidence>
<sequence length="680" mass="76734">MLDVIGYSLCLVGNLLLFLLLLTVRRPGLPKRLLLVAVVTNLLWALTHIGAATGVSGSFWLLFLEGAKSLIWLMFISSVLKRDLHRLSSLLSQPVTLFSLALPLMLLLLGAPGFLSFKWLLLIQTVIPLVMLILLETLYRQAGSERWHYKPLVLYLGATSLFDFVMYADATMVSSIDPMFWTARGYIYALLLPALVIAIRRIKHWGIEIFVSRDVVLHSSLLLLAGGYLFVMAIAGYAIRYIGGDWSGAVQLVLLFLSLTLLLVLFLSNTLRARIKVFITKHFFANQYDYREEWLKLSQSLSGSENNLRQVFDNGLNSLMAAINYSSGMLLKFNGKNQQIMSSIGHPPLTDIEKDVLEQLKVFLQQKHWLVDIEELRYRPFVYEGLKVNHAILNQCRFQLVLPFYRDEQLWGVALLYAPSEQKIRLDWELRDYLNAVIAQVANYLFHYEAAKEVAENAQFAAFNRMSAFVLHDLKNVLAQIDLILCNAQQHKNNPEFIEDTFETLAHTKSRMEKMLRQLTEKKEALPSSTRTLNLGNLVKKVIQERCQGLLPIPKLAESDEIELILDEEKFSNVLYHLISNAQQATPDDGSVELKVKVSKSDEGALLEITDTGCGMSQEFIATRLFKPFDTTKGNAGMGIGAYDAKNYIEKVGGRIEVVSQVGQGTRFSLFLPATAAIDT</sequence>
<evidence type="ECO:0000256" key="4">
    <source>
        <dbReference type="ARBA" id="ARBA00022741"/>
    </source>
</evidence>
<accession>A0ABS3CVG1</accession>
<feature type="transmembrane region" description="Helical" evidence="7">
    <location>
        <begin position="151"/>
        <end position="168"/>
    </location>
</feature>
<dbReference type="InterPro" id="IPR050980">
    <property type="entry name" value="2C_sensor_his_kinase"/>
</dbReference>
<dbReference type="PANTHER" id="PTHR44936:SF10">
    <property type="entry name" value="SENSOR PROTEIN RSTB"/>
    <property type="match status" value="1"/>
</dbReference>
<feature type="transmembrane region" description="Helical" evidence="7">
    <location>
        <begin position="121"/>
        <end position="139"/>
    </location>
</feature>
<evidence type="ECO:0000313" key="10">
    <source>
        <dbReference type="Proteomes" id="UP000663992"/>
    </source>
</evidence>
<dbReference type="PROSITE" id="PS50109">
    <property type="entry name" value="HIS_KIN"/>
    <property type="match status" value="1"/>
</dbReference>
<dbReference type="Gene3D" id="3.30.565.10">
    <property type="entry name" value="Histidine kinase-like ATPase, C-terminal domain"/>
    <property type="match status" value="1"/>
</dbReference>
<feature type="transmembrane region" description="Helical" evidence="7">
    <location>
        <begin position="95"/>
        <end position="115"/>
    </location>
</feature>
<dbReference type="InterPro" id="IPR004358">
    <property type="entry name" value="Sig_transdc_His_kin-like_C"/>
</dbReference>
<dbReference type="Proteomes" id="UP000663992">
    <property type="component" value="Unassembled WGS sequence"/>
</dbReference>
<dbReference type="SMART" id="SM00387">
    <property type="entry name" value="HATPase_c"/>
    <property type="match status" value="1"/>
</dbReference>
<dbReference type="Pfam" id="PF02518">
    <property type="entry name" value="HATPase_c"/>
    <property type="match status" value="1"/>
</dbReference>
<reference evidence="9 10" key="1">
    <citation type="submission" date="2021-03" db="EMBL/GenBank/DDBJ databases">
        <title>novel species isolated from a fishpond in China.</title>
        <authorList>
            <person name="Lu H."/>
            <person name="Cai Z."/>
        </authorList>
    </citation>
    <scope>NUCLEOTIDE SEQUENCE [LARGE SCALE GENOMIC DNA]</scope>
    <source>
        <strain evidence="9 10">Y57</strain>
    </source>
</reference>
<protein>
    <recommendedName>
        <fullName evidence="2">histidine kinase</fullName>
        <ecNumber evidence="2">2.7.13.3</ecNumber>
    </recommendedName>
</protein>
<dbReference type="PRINTS" id="PR00344">
    <property type="entry name" value="BCTRLSENSOR"/>
</dbReference>
<dbReference type="EMBL" id="JAFKCS010000009">
    <property type="protein sequence ID" value="MBN7820406.1"/>
    <property type="molecule type" value="Genomic_DNA"/>
</dbReference>
<feature type="transmembrane region" description="Helical" evidence="7">
    <location>
        <begin position="6"/>
        <end position="24"/>
    </location>
</feature>
<evidence type="ECO:0000256" key="2">
    <source>
        <dbReference type="ARBA" id="ARBA00012438"/>
    </source>
</evidence>
<evidence type="ECO:0000313" key="9">
    <source>
        <dbReference type="EMBL" id="MBN7820406.1"/>
    </source>
</evidence>
<keyword evidence="10" id="KW-1185">Reference proteome</keyword>
<evidence type="ECO:0000256" key="5">
    <source>
        <dbReference type="ARBA" id="ARBA00022777"/>
    </source>
</evidence>
<evidence type="ECO:0000256" key="6">
    <source>
        <dbReference type="ARBA" id="ARBA00022840"/>
    </source>
</evidence>
<feature type="transmembrane region" description="Helical" evidence="7">
    <location>
        <begin position="220"/>
        <end position="242"/>
    </location>
</feature>
<feature type="transmembrane region" description="Helical" evidence="7">
    <location>
        <begin position="33"/>
        <end position="51"/>
    </location>
</feature>
<keyword evidence="5 9" id="KW-0418">Kinase</keyword>
<dbReference type="SUPFAM" id="SSF55874">
    <property type="entry name" value="ATPase domain of HSP90 chaperone/DNA topoisomerase II/histidine kinase"/>
    <property type="match status" value="1"/>
</dbReference>
<keyword evidence="3 9" id="KW-0808">Transferase</keyword>
<comment type="caution">
    <text evidence="9">The sequence shown here is derived from an EMBL/GenBank/DDBJ whole genome shotgun (WGS) entry which is preliminary data.</text>
</comment>
<dbReference type="InterPro" id="IPR005467">
    <property type="entry name" value="His_kinase_dom"/>
</dbReference>
<dbReference type="PANTHER" id="PTHR44936">
    <property type="entry name" value="SENSOR PROTEIN CREC"/>
    <property type="match status" value="1"/>
</dbReference>
<dbReference type="InterPro" id="IPR014265">
    <property type="entry name" value="XrtA/PrsK"/>
</dbReference>
<dbReference type="RefSeq" id="WP_206594242.1">
    <property type="nucleotide sequence ID" value="NZ_JAFKCS010000009.1"/>
</dbReference>
<dbReference type="EC" id="2.7.13.3" evidence="2"/>
<gene>
    <name evidence="9" type="primary">prsK</name>
    <name evidence="9" type="ORF">J0A65_11055</name>
</gene>
<keyword evidence="7" id="KW-0472">Membrane</keyword>
<feature type="transmembrane region" description="Helical" evidence="7">
    <location>
        <begin position="248"/>
        <end position="267"/>
    </location>
</feature>
<feature type="transmembrane region" description="Helical" evidence="7">
    <location>
        <begin position="180"/>
        <end position="199"/>
    </location>
</feature>
<dbReference type="InterPro" id="IPR036890">
    <property type="entry name" value="HATPase_C_sf"/>
</dbReference>
<proteinExistence type="predicted"/>
<keyword evidence="7" id="KW-0812">Transmembrane</keyword>
<organism evidence="9 10">
    <name type="scientific">Bowmanella yangjiangensis</name>
    <dbReference type="NCBI Taxonomy" id="2811230"/>
    <lineage>
        <taxon>Bacteria</taxon>
        <taxon>Pseudomonadati</taxon>
        <taxon>Pseudomonadota</taxon>
        <taxon>Gammaproteobacteria</taxon>
        <taxon>Alteromonadales</taxon>
        <taxon>Alteromonadaceae</taxon>
        <taxon>Bowmanella</taxon>
    </lineage>
</organism>
<keyword evidence="4" id="KW-0547">Nucleotide-binding</keyword>
<evidence type="ECO:0000259" key="8">
    <source>
        <dbReference type="PROSITE" id="PS50109"/>
    </source>
</evidence>
<name>A0ABS3CVG1_9ALTE</name>
<dbReference type="InterPro" id="IPR003594">
    <property type="entry name" value="HATPase_dom"/>
</dbReference>